<dbReference type="OrthoDB" id="196265at2759"/>
<accession>A0A9W7G255</accession>
<feature type="transmembrane region" description="Helical" evidence="1">
    <location>
        <begin position="122"/>
        <end position="141"/>
    </location>
</feature>
<keyword evidence="1" id="KW-1133">Transmembrane helix</keyword>
<feature type="transmembrane region" description="Helical" evidence="1">
    <location>
        <begin position="9"/>
        <end position="27"/>
    </location>
</feature>
<dbReference type="AlphaFoldDB" id="A0A9W7G255"/>
<feature type="transmembrane region" description="Helical" evidence="1">
    <location>
        <begin position="33"/>
        <end position="52"/>
    </location>
</feature>
<gene>
    <name evidence="2" type="ORF">TrCOL_g10868</name>
</gene>
<name>A0A9W7G255_9STRA</name>
<keyword evidence="1" id="KW-0472">Membrane</keyword>
<keyword evidence="1" id="KW-0812">Transmembrane</keyword>
<evidence type="ECO:0000313" key="3">
    <source>
        <dbReference type="Proteomes" id="UP001165065"/>
    </source>
</evidence>
<sequence>MSRGFRSSTLTRVGMFVLVGLLYLTLFEGEADSSFFASMGAVVVDVLLILVHQLKIVPAKYMQTVCCISCAVEGTAAIIAGTLVDSDKDILIARQWFIFGGQLSCLKLSFAIPKISLLRFPYLLFVLFAMLIAELACLFVISERSDSGGVGIPLMLIFLCRYNFD</sequence>
<reference evidence="3" key="1">
    <citation type="journal article" date="2023" name="Commun. Biol.">
        <title>Genome analysis of Parmales, the sister group of diatoms, reveals the evolutionary specialization of diatoms from phago-mixotrophs to photoautotrophs.</title>
        <authorList>
            <person name="Ban H."/>
            <person name="Sato S."/>
            <person name="Yoshikawa S."/>
            <person name="Yamada K."/>
            <person name="Nakamura Y."/>
            <person name="Ichinomiya M."/>
            <person name="Sato N."/>
            <person name="Blanc-Mathieu R."/>
            <person name="Endo H."/>
            <person name="Kuwata A."/>
            <person name="Ogata H."/>
        </authorList>
    </citation>
    <scope>NUCLEOTIDE SEQUENCE [LARGE SCALE GENOMIC DNA]</scope>
</reference>
<comment type="caution">
    <text evidence="2">The sequence shown here is derived from an EMBL/GenBank/DDBJ whole genome shotgun (WGS) entry which is preliminary data.</text>
</comment>
<organism evidence="2 3">
    <name type="scientific">Triparma columacea</name>
    <dbReference type="NCBI Taxonomy" id="722753"/>
    <lineage>
        <taxon>Eukaryota</taxon>
        <taxon>Sar</taxon>
        <taxon>Stramenopiles</taxon>
        <taxon>Ochrophyta</taxon>
        <taxon>Bolidophyceae</taxon>
        <taxon>Parmales</taxon>
        <taxon>Triparmaceae</taxon>
        <taxon>Triparma</taxon>
    </lineage>
</organism>
<dbReference type="EMBL" id="BRYA01000693">
    <property type="protein sequence ID" value="GMI30003.1"/>
    <property type="molecule type" value="Genomic_DNA"/>
</dbReference>
<protein>
    <submittedName>
        <fullName evidence="2">Uncharacterized protein</fullName>
    </submittedName>
</protein>
<proteinExistence type="predicted"/>
<evidence type="ECO:0000256" key="1">
    <source>
        <dbReference type="SAM" id="Phobius"/>
    </source>
</evidence>
<keyword evidence="3" id="KW-1185">Reference proteome</keyword>
<evidence type="ECO:0000313" key="2">
    <source>
        <dbReference type="EMBL" id="GMI30003.1"/>
    </source>
</evidence>
<dbReference type="Proteomes" id="UP001165065">
    <property type="component" value="Unassembled WGS sequence"/>
</dbReference>
<feature type="transmembrane region" description="Helical" evidence="1">
    <location>
        <begin position="147"/>
        <end position="164"/>
    </location>
</feature>